<gene>
    <name evidence="2" type="ORF">BHF65_03545</name>
</gene>
<evidence type="ECO:0000256" key="1">
    <source>
        <dbReference type="SAM" id="Phobius"/>
    </source>
</evidence>
<organism evidence="2 3">
    <name type="scientific">Ligilactobacillus salivarius</name>
    <dbReference type="NCBI Taxonomy" id="1624"/>
    <lineage>
        <taxon>Bacteria</taxon>
        <taxon>Bacillati</taxon>
        <taxon>Bacillota</taxon>
        <taxon>Bacilli</taxon>
        <taxon>Lactobacillales</taxon>
        <taxon>Lactobacillaceae</taxon>
        <taxon>Ligilactobacillus</taxon>
    </lineage>
</organism>
<dbReference type="EMBL" id="CP017107">
    <property type="protein sequence ID" value="AOO73343.1"/>
    <property type="molecule type" value="Genomic_DNA"/>
</dbReference>
<feature type="transmembrane region" description="Helical" evidence="1">
    <location>
        <begin position="365"/>
        <end position="384"/>
    </location>
</feature>
<feature type="transmembrane region" description="Helical" evidence="1">
    <location>
        <begin position="7"/>
        <end position="27"/>
    </location>
</feature>
<name>A0A1D7TQU4_9LACO</name>
<feature type="transmembrane region" description="Helical" evidence="1">
    <location>
        <begin position="516"/>
        <end position="533"/>
    </location>
</feature>
<proteinExistence type="predicted"/>
<sequence length="541" mass="62876">MRRILRNIWINLFFLLLSIYYEITFIMNNKPLAYSTTLNGDQLFHINRLHGLSKVFTSPIVFDNYHQVGNGVNYFYPWLTFYPAELLSKLLHSEARGIIVFLVIVTYLTFSVAYYSCKIYLNWNLKKSILFSFLWTFSSYRGVNFFNRTDIGELLATIFIPLVLMSFISLLKDKKYKNWIVLAIGMSLIMLSHILSTLIMIIVFLLVMIMNSNYLKDIKIWVSLIISAVATSLMTMMYWLPMIQQQKYIGISRPAKVILYDWALDMSNLINRSFNNNYLLPNLGIMAIMVILLGIIKFNKLKNIDKIIMAQSLIFLWLCTKYFPWQLLQETFFNYIQFPWRFIIVVTLFTSILGAKWISKLNSKYIFILIVAICISHYAFVLGLPEKNALKINSDQSIENICKEYANQDYYPKAATNNSKSIENKEFIFNSKNVSIANQEIKATEYNFTVLNNNTHKVTVDVPILYYLGIRADSNNKLISTNVSKRGTVSIDVEKGKSKITVYSEYTRLAKLSQKISLISSILILIIGIANLYRKRHTRLE</sequence>
<feature type="transmembrane region" description="Helical" evidence="1">
    <location>
        <begin position="278"/>
        <end position="296"/>
    </location>
</feature>
<evidence type="ECO:0000313" key="3">
    <source>
        <dbReference type="Proteomes" id="UP000094723"/>
    </source>
</evidence>
<feature type="transmembrane region" description="Helical" evidence="1">
    <location>
        <begin position="178"/>
        <end position="208"/>
    </location>
</feature>
<keyword evidence="1" id="KW-0812">Transmembrane</keyword>
<dbReference type="AlphaFoldDB" id="A0A1D7TQU4"/>
<feature type="transmembrane region" description="Helical" evidence="1">
    <location>
        <begin position="97"/>
        <end position="117"/>
    </location>
</feature>
<feature type="transmembrane region" description="Helical" evidence="1">
    <location>
        <begin position="340"/>
        <end position="359"/>
    </location>
</feature>
<evidence type="ECO:0000313" key="2">
    <source>
        <dbReference type="EMBL" id="AOO73343.1"/>
    </source>
</evidence>
<feature type="transmembrane region" description="Helical" evidence="1">
    <location>
        <begin position="220"/>
        <end position="240"/>
    </location>
</feature>
<reference evidence="2 3" key="1">
    <citation type="submission" date="2016-09" db="EMBL/GenBank/DDBJ databases">
        <title>Complete Genome Sequence of Lactobacillus salivarius Jin.</title>
        <authorList>
            <person name="Jin N."/>
            <person name="Li C."/>
            <person name="Wang M."/>
            <person name="Ren D."/>
            <person name="Di Y."/>
            <person name="Pan R."/>
            <person name="Du S."/>
            <person name="Lu H."/>
            <person name="Li X."/>
            <person name="Tian M."/>
        </authorList>
    </citation>
    <scope>NUCLEOTIDE SEQUENCE [LARGE SCALE GENOMIC DNA]</scope>
    <source>
        <strain evidence="2 3">CICC 23174</strain>
    </source>
</reference>
<feature type="transmembrane region" description="Helical" evidence="1">
    <location>
        <begin position="152"/>
        <end position="171"/>
    </location>
</feature>
<feature type="transmembrane region" description="Helical" evidence="1">
    <location>
        <begin position="308"/>
        <end position="328"/>
    </location>
</feature>
<protein>
    <submittedName>
        <fullName evidence="2">Uncharacterized protein</fullName>
    </submittedName>
</protein>
<keyword evidence="1" id="KW-1133">Transmembrane helix</keyword>
<dbReference type="Proteomes" id="UP000094723">
    <property type="component" value="Chromosome"/>
</dbReference>
<accession>A0A1D7TQU4</accession>
<keyword evidence="1" id="KW-0472">Membrane</keyword>